<feature type="region of interest" description="Disordered" evidence="1">
    <location>
        <begin position="837"/>
        <end position="872"/>
    </location>
</feature>
<evidence type="ECO:0000313" key="4">
    <source>
        <dbReference type="EMBL" id="GLK10369.1"/>
    </source>
</evidence>
<evidence type="ECO:0000259" key="3">
    <source>
        <dbReference type="Pfam" id="PF01326"/>
    </source>
</evidence>
<accession>A0A9W6I3M8</accession>
<evidence type="ECO:0000256" key="1">
    <source>
        <dbReference type="SAM" id="MobiDB-lite"/>
    </source>
</evidence>
<keyword evidence="5" id="KW-1185">Reference proteome</keyword>
<feature type="domain" description="PEP-utilising enzyme mobile" evidence="2">
    <location>
        <begin position="761"/>
        <end position="831"/>
    </location>
</feature>
<dbReference type="Proteomes" id="UP001143474">
    <property type="component" value="Unassembled WGS sequence"/>
</dbReference>
<feature type="compositionally biased region" description="Low complexity" evidence="1">
    <location>
        <begin position="848"/>
        <end position="863"/>
    </location>
</feature>
<dbReference type="Gene3D" id="3.30.470.20">
    <property type="entry name" value="ATP-grasp fold, B domain"/>
    <property type="match status" value="1"/>
</dbReference>
<comment type="caution">
    <text evidence="4">The sequence shown here is derived from an EMBL/GenBank/DDBJ whole genome shotgun (WGS) entry which is preliminary data.</text>
</comment>
<gene>
    <name evidence="4" type="ORF">GCM10017600_37750</name>
</gene>
<feature type="domain" description="Pyruvate phosphate dikinase AMP/ATP-binding" evidence="3">
    <location>
        <begin position="15"/>
        <end position="311"/>
    </location>
</feature>
<reference evidence="4" key="1">
    <citation type="journal article" date="2014" name="Int. J. Syst. Evol. Microbiol.">
        <title>Complete genome sequence of Corynebacterium casei LMG S-19264T (=DSM 44701T), isolated from a smear-ripened cheese.</title>
        <authorList>
            <consortium name="US DOE Joint Genome Institute (JGI-PGF)"/>
            <person name="Walter F."/>
            <person name="Albersmeier A."/>
            <person name="Kalinowski J."/>
            <person name="Ruckert C."/>
        </authorList>
    </citation>
    <scope>NUCLEOTIDE SEQUENCE</scope>
    <source>
        <strain evidence="4">VKM Ac-2007</strain>
    </source>
</reference>
<dbReference type="InterPro" id="IPR002192">
    <property type="entry name" value="PPDK_AMP/ATP-bd"/>
</dbReference>
<dbReference type="AlphaFoldDB" id="A0A9W6I3M8"/>
<dbReference type="GO" id="GO:0005524">
    <property type="term" value="F:ATP binding"/>
    <property type="evidence" value="ECO:0007669"/>
    <property type="project" value="InterPro"/>
</dbReference>
<evidence type="ECO:0000259" key="2">
    <source>
        <dbReference type="Pfam" id="PF00391"/>
    </source>
</evidence>
<protein>
    <recommendedName>
        <fullName evidence="6">Pyruvate, phosphate dikinase</fullName>
    </recommendedName>
</protein>
<dbReference type="Gene3D" id="3.30.1490.20">
    <property type="entry name" value="ATP-grasp fold, A domain"/>
    <property type="match status" value="1"/>
</dbReference>
<reference evidence="4" key="2">
    <citation type="submission" date="2023-01" db="EMBL/GenBank/DDBJ databases">
        <authorList>
            <person name="Sun Q."/>
            <person name="Evtushenko L."/>
        </authorList>
    </citation>
    <scope>NUCLEOTIDE SEQUENCE</scope>
    <source>
        <strain evidence="4">VKM Ac-2007</strain>
    </source>
</reference>
<organism evidence="4 5">
    <name type="scientific">Streptosporangium carneum</name>
    <dbReference type="NCBI Taxonomy" id="47481"/>
    <lineage>
        <taxon>Bacteria</taxon>
        <taxon>Bacillati</taxon>
        <taxon>Actinomycetota</taxon>
        <taxon>Actinomycetes</taxon>
        <taxon>Streptosporangiales</taxon>
        <taxon>Streptosporangiaceae</taxon>
        <taxon>Streptosporangium</taxon>
    </lineage>
</organism>
<dbReference type="InterPro" id="IPR013815">
    <property type="entry name" value="ATP_grasp_subdomain_1"/>
</dbReference>
<dbReference type="SUPFAM" id="SSF56059">
    <property type="entry name" value="Glutathione synthetase ATP-binding domain-like"/>
    <property type="match status" value="1"/>
</dbReference>
<evidence type="ECO:0008006" key="6">
    <source>
        <dbReference type="Google" id="ProtNLM"/>
    </source>
</evidence>
<sequence length="872" mass="93541">MRIIPLGDAAADLATAGGKGASLARLARAGLPVPGGFHVTTEAYRDFVSRDGLHELIMRAVSEESPQEAASRISALFAGHEVPEETAREIRAAHARLGDDVPVAVRSSATAEDLPEMSFAGQQDTYLNVRGDGLLEAVRRCWASLWTARAIAYREGNGVPHDEVALAVVVQELVPADAAGVLFTVNPVSGARDQTVINASWGLGEAVVGGQVTPDTVVVGKAGHEIVEEHVGDKAVMTVRTPGGTREEPAPEELRRRPVLDGAQAVRLAELGARIEELYGTAVDVEWARRDGAFFVVQARPVTGLGQRTEEWNDSLGGDYLWTSANLGEAIPDVMTPCTWSLVRTFIHEAMSASAMPGFDLVGNIGGRFYMNLSVVVSIARALGMQGRLSATEQVFGKLPPGLDVPLLPASRRRIIRSVLPLALTLRKKVAANLKRMPGFLATAQERCTELRERASAAPTAAELVRLWEEELAPYFADACRMLEAAGRQGGSSLVWTRDRLRRLVGEADAEAMLTGAGSDGELASLGPIVGLDRLARGEIDRETFARLYGHRGPHEFEISIARPGEDPEWIDAQLAAMAGGAHRTDALFARQEEAREAAWERFERRHPRRAARMRSRVQRWNAIVRDRETTRSESIRAFWAVRAFVLRAGRLTGHGDDLFFLSIQEILTVLRGDEGPLAEVAVRRATYERYAALPAYPTLIVGRFDPVRWAASPDRRGDIFDARGGSAPVSETVTGFPGAPGVVEGVARIIASPEDGGLLAPGEILVTTLTNIGWTPMFPRAAAVVTDMGAPLSHASIVARELGIPAVVGTGNATMRLRDGDRIRVDGERGTVELLAGGRTAAPPDPAQTAAPDPAQAAASSPSQRSGPKTS</sequence>
<dbReference type="PANTHER" id="PTHR43615">
    <property type="entry name" value="PHOSPHOENOLPYRUVATE SYNTHASE-RELATED"/>
    <property type="match status" value="1"/>
</dbReference>
<evidence type="ECO:0000313" key="5">
    <source>
        <dbReference type="Proteomes" id="UP001143474"/>
    </source>
</evidence>
<dbReference type="Pfam" id="PF01326">
    <property type="entry name" value="PPDK_N"/>
    <property type="match status" value="1"/>
</dbReference>
<dbReference type="InterPro" id="IPR051549">
    <property type="entry name" value="PEP_Utilizing_Enz"/>
</dbReference>
<proteinExistence type="predicted"/>
<dbReference type="SUPFAM" id="SSF52009">
    <property type="entry name" value="Phosphohistidine domain"/>
    <property type="match status" value="1"/>
</dbReference>
<name>A0A9W6I3M8_9ACTN</name>
<dbReference type="InterPro" id="IPR036637">
    <property type="entry name" value="Phosphohistidine_dom_sf"/>
</dbReference>
<dbReference type="Gene3D" id="3.50.30.10">
    <property type="entry name" value="Phosphohistidine domain"/>
    <property type="match status" value="1"/>
</dbReference>
<dbReference type="Pfam" id="PF00391">
    <property type="entry name" value="PEP-utilizers"/>
    <property type="match status" value="1"/>
</dbReference>
<dbReference type="PANTHER" id="PTHR43615:SF1">
    <property type="entry name" value="PPDK_N DOMAIN-CONTAINING PROTEIN"/>
    <property type="match status" value="1"/>
</dbReference>
<dbReference type="InterPro" id="IPR008279">
    <property type="entry name" value="PEP-util_enz_mobile_dom"/>
</dbReference>
<dbReference type="EMBL" id="BSEV01000007">
    <property type="protein sequence ID" value="GLK10369.1"/>
    <property type="molecule type" value="Genomic_DNA"/>
</dbReference>
<dbReference type="GO" id="GO:0016301">
    <property type="term" value="F:kinase activity"/>
    <property type="evidence" value="ECO:0007669"/>
    <property type="project" value="InterPro"/>
</dbReference>
<dbReference type="RefSeq" id="WP_271218791.1">
    <property type="nucleotide sequence ID" value="NZ_BAAAVD010000057.1"/>
</dbReference>